<dbReference type="InterPro" id="IPR001680">
    <property type="entry name" value="WD40_rpt"/>
</dbReference>
<organism evidence="3 4">
    <name type="scientific">Reticulomyxa filosa</name>
    <dbReference type="NCBI Taxonomy" id="46433"/>
    <lineage>
        <taxon>Eukaryota</taxon>
        <taxon>Sar</taxon>
        <taxon>Rhizaria</taxon>
        <taxon>Retaria</taxon>
        <taxon>Foraminifera</taxon>
        <taxon>Monothalamids</taxon>
        <taxon>Reticulomyxidae</taxon>
        <taxon>Reticulomyxa</taxon>
    </lineage>
</organism>
<dbReference type="AlphaFoldDB" id="X6N070"/>
<dbReference type="PANTHER" id="PTHR13720:SF33">
    <property type="entry name" value="HELP DOMAIN-CONTAINING PROTEIN"/>
    <property type="match status" value="1"/>
</dbReference>
<comment type="caution">
    <text evidence="3">The sequence shown here is derived from an EMBL/GenBank/DDBJ whole genome shotgun (WGS) entry which is preliminary data.</text>
</comment>
<dbReference type="Gene3D" id="2.130.10.10">
    <property type="entry name" value="YVTN repeat-like/Quinoprotein amine dehydrogenase"/>
    <property type="match status" value="2"/>
</dbReference>
<dbReference type="InterPro" id="IPR050630">
    <property type="entry name" value="WD_repeat_EMAP"/>
</dbReference>
<keyword evidence="1" id="KW-0853">WD repeat</keyword>
<dbReference type="InterPro" id="IPR036322">
    <property type="entry name" value="WD40_repeat_dom_sf"/>
</dbReference>
<evidence type="ECO:0000256" key="2">
    <source>
        <dbReference type="ARBA" id="ARBA00022737"/>
    </source>
</evidence>
<dbReference type="Proteomes" id="UP000023152">
    <property type="component" value="Unassembled WGS sequence"/>
</dbReference>
<reference evidence="3 4" key="1">
    <citation type="journal article" date="2013" name="Curr. Biol.">
        <title>The Genome of the Foraminiferan Reticulomyxa filosa.</title>
        <authorList>
            <person name="Glockner G."/>
            <person name="Hulsmann N."/>
            <person name="Schleicher M."/>
            <person name="Noegel A.A."/>
            <person name="Eichinger L."/>
            <person name="Gallinger C."/>
            <person name="Pawlowski J."/>
            <person name="Sierra R."/>
            <person name="Euteneuer U."/>
            <person name="Pillet L."/>
            <person name="Moustafa A."/>
            <person name="Platzer M."/>
            <person name="Groth M."/>
            <person name="Szafranski K."/>
            <person name="Schliwa M."/>
        </authorList>
    </citation>
    <scope>NUCLEOTIDE SEQUENCE [LARGE SCALE GENOMIC DNA]</scope>
</reference>
<name>X6N070_RETFI</name>
<protein>
    <submittedName>
        <fullName evidence="3">Uncharacterized protein</fullName>
    </submittedName>
</protein>
<dbReference type="SUPFAM" id="SSF50998">
    <property type="entry name" value="Quinoprotein alcohol dehydrogenase-like"/>
    <property type="match status" value="1"/>
</dbReference>
<dbReference type="OrthoDB" id="47802at2759"/>
<dbReference type="InterPro" id="IPR011047">
    <property type="entry name" value="Quinoprotein_ADH-like_sf"/>
</dbReference>
<dbReference type="GO" id="GO:0008017">
    <property type="term" value="F:microtubule binding"/>
    <property type="evidence" value="ECO:0007669"/>
    <property type="project" value="TreeGrafter"/>
</dbReference>
<dbReference type="Pfam" id="PF00400">
    <property type="entry name" value="WD40"/>
    <property type="match status" value="1"/>
</dbReference>
<dbReference type="InterPro" id="IPR015943">
    <property type="entry name" value="WD40/YVTN_repeat-like_dom_sf"/>
</dbReference>
<evidence type="ECO:0000256" key="1">
    <source>
        <dbReference type="ARBA" id="ARBA00022574"/>
    </source>
</evidence>
<dbReference type="SUPFAM" id="SSF50978">
    <property type="entry name" value="WD40 repeat-like"/>
    <property type="match status" value="1"/>
</dbReference>
<evidence type="ECO:0000313" key="4">
    <source>
        <dbReference type="Proteomes" id="UP000023152"/>
    </source>
</evidence>
<evidence type="ECO:0000313" key="3">
    <source>
        <dbReference type="EMBL" id="ETO19293.1"/>
    </source>
</evidence>
<accession>X6N070</accession>
<dbReference type="PANTHER" id="PTHR13720">
    <property type="entry name" value="WD-40 REPEAT PROTEIN"/>
    <property type="match status" value="1"/>
</dbReference>
<proteinExistence type="predicted"/>
<dbReference type="EMBL" id="ASPP01013811">
    <property type="protein sequence ID" value="ETO19293.1"/>
    <property type="molecule type" value="Genomic_DNA"/>
</dbReference>
<keyword evidence="2" id="KW-0677">Repeat</keyword>
<sequence length="586" mass="66647">MDRNSELTDEFIVYGEGGAYYCETRKHSDKEHVQQVIHGGQPIVGKTFEPDFEVQVQPIDIKSTKKKESAFHSSYFLPNADGFYLLGGDSGQLYLCARNHAILSFVAHSKYLAAICSHPIGFITAAGDGLWKLWEINNINRGLLQRPESYHVGMQTPRTTLRKLKQVLRVKLEDKFHIPKYRIGGGAHACIYNRLKEQLIIGTNECDIIMVEKLSEKVFHYIIYIFPPQLKYCRIKPIVTGHGEEIVDSQMLGTSLPAKRATVCKNGVVRVWNFDPSRFTAVCEQTYSIRNSNGKISAIGWTADNKHLIVGTTSNKLLIYLTEPFKLIKTVFIPNDLNSLKKSSIDASSTLQQGTQKSELPTIKVICCSFNGKLCAIGYGRKGYILDLRKGKTQFSLWDFNTIETHHPISHMRYETQYFTLSMNKNTLRPTPMLPPWTTEWWPKLPLTNWSLQGFYQDQWKDNELNDGDCLAGHSLAVSGDKFGNIRLHAFPVLTPQALCCVSHHSTPVTSLFFLKDEKYFVSVNGHNKSVFCWKVEGVQQLAFLRFCSILCKVKCTDRLVNLSVMLVFSFWPKTKSNKYIKKAKT</sequence>
<dbReference type="SMART" id="SM00320">
    <property type="entry name" value="WD40"/>
    <property type="match status" value="3"/>
</dbReference>
<gene>
    <name evidence="3" type="ORF">RFI_17937</name>
</gene>
<keyword evidence="4" id="KW-1185">Reference proteome</keyword>